<evidence type="ECO:0000256" key="7">
    <source>
        <dbReference type="ARBA" id="ARBA00048258"/>
    </source>
</evidence>
<comment type="pathway">
    <text evidence="1 8">Cofactor biosynthesis; (R)-pantothenate biosynthesis; (R)-pantothenate from (R)-pantoate and beta-alanine: step 1/1.</text>
</comment>
<dbReference type="PANTHER" id="PTHR21299:SF1">
    <property type="entry name" value="PANTOATE--BETA-ALANINE LIGASE"/>
    <property type="match status" value="1"/>
</dbReference>
<dbReference type="Pfam" id="PF02569">
    <property type="entry name" value="Pantoate_ligase"/>
    <property type="match status" value="1"/>
</dbReference>
<evidence type="ECO:0000256" key="3">
    <source>
        <dbReference type="ARBA" id="ARBA00022598"/>
    </source>
</evidence>
<feature type="binding site" evidence="8">
    <location>
        <position position="63"/>
    </location>
    <ligand>
        <name>beta-alanine</name>
        <dbReference type="ChEBI" id="CHEBI:57966"/>
    </ligand>
</feature>
<feature type="binding site" evidence="8">
    <location>
        <begin position="149"/>
        <end position="152"/>
    </location>
    <ligand>
        <name>ATP</name>
        <dbReference type="ChEBI" id="CHEBI:30616"/>
    </ligand>
</feature>
<keyword evidence="5 8" id="KW-0547">Nucleotide-binding</keyword>
<evidence type="ECO:0000313" key="10">
    <source>
        <dbReference type="Proteomes" id="UP001527882"/>
    </source>
</evidence>
<keyword evidence="6 8" id="KW-0067">ATP-binding</keyword>
<feature type="binding site" evidence="8">
    <location>
        <position position="63"/>
    </location>
    <ligand>
        <name>(R)-pantoate</name>
        <dbReference type="ChEBI" id="CHEBI:15980"/>
    </ligand>
</feature>
<dbReference type="Gene3D" id="3.40.50.620">
    <property type="entry name" value="HUPs"/>
    <property type="match status" value="1"/>
</dbReference>
<dbReference type="InterPro" id="IPR042176">
    <property type="entry name" value="Pantoate_ligase_C"/>
</dbReference>
<keyword evidence="4 8" id="KW-0566">Pantothenate biosynthesis</keyword>
<feature type="binding site" evidence="8">
    <location>
        <begin position="186"/>
        <end position="189"/>
    </location>
    <ligand>
        <name>ATP</name>
        <dbReference type="ChEBI" id="CHEBI:30616"/>
    </ligand>
</feature>
<proteinExistence type="inferred from homology"/>
<evidence type="ECO:0000256" key="2">
    <source>
        <dbReference type="ARBA" id="ARBA00009256"/>
    </source>
</evidence>
<sequence length="289" mass="31812">MIIIRSIAELREHIKAQRVSNPDLQVGFVPTMGFLHEGHASLLQAARKQCGLVVMSIFVNPLQFGPNEDFESYPRDEARDREVAEEAGADVLFFPQVKEMYPAPTKTVVTVAGVTERLCGASRPGHFDGVATVVTKLFNIVQPDFAFFGLKDAQQVSVIEQMVLDLNMPVRIVPCPTLREADGLAKSSRNVYLSPEERQQATVLNQALQAAESLVKEAGDELTSADVKEALSKRIAEAPLAVIDYAEVLAYPSLEPVHKLTEAERIILALAVKFGKTRLIDNRIIPIHS</sequence>
<dbReference type="EC" id="6.3.2.1" evidence="8"/>
<evidence type="ECO:0000256" key="1">
    <source>
        <dbReference type="ARBA" id="ARBA00004990"/>
    </source>
</evidence>
<dbReference type="PANTHER" id="PTHR21299">
    <property type="entry name" value="CYTIDYLATE KINASE/PANTOATE-BETA-ALANINE LIGASE"/>
    <property type="match status" value="1"/>
</dbReference>
<evidence type="ECO:0000256" key="4">
    <source>
        <dbReference type="ARBA" id="ARBA00022655"/>
    </source>
</evidence>
<protein>
    <recommendedName>
        <fullName evidence="8">Pantothenate synthetase</fullName>
        <shortName evidence="8">PS</shortName>
        <ecNumber evidence="8">6.3.2.1</ecNumber>
    </recommendedName>
    <alternativeName>
        <fullName evidence="8">Pantoate--beta-alanine ligase</fullName>
    </alternativeName>
    <alternativeName>
        <fullName evidence="8">Pantoate-activating enzyme</fullName>
    </alternativeName>
</protein>
<dbReference type="RefSeq" id="WP_269881442.1">
    <property type="nucleotide sequence ID" value="NZ_JAQAGZ010000006.1"/>
</dbReference>
<comment type="catalytic activity">
    <reaction evidence="7 8">
        <text>(R)-pantoate + beta-alanine + ATP = (R)-pantothenate + AMP + diphosphate + H(+)</text>
        <dbReference type="Rhea" id="RHEA:10912"/>
        <dbReference type="ChEBI" id="CHEBI:15378"/>
        <dbReference type="ChEBI" id="CHEBI:15980"/>
        <dbReference type="ChEBI" id="CHEBI:29032"/>
        <dbReference type="ChEBI" id="CHEBI:30616"/>
        <dbReference type="ChEBI" id="CHEBI:33019"/>
        <dbReference type="ChEBI" id="CHEBI:57966"/>
        <dbReference type="ChEBI" id="CHEBI:456215"/>
        <dbReference type="EC" id="6.3.2.1"/>
    </reaction>
</comment>
<feature type="binding site" evidence="8">
    <location>
        <begin position="32"/>
        <end position="39"/>
    </location>
    <ligand>
        <name>ATP</name>
        <dbReference type="ChEBI" id="CHEBI:30616"/>
    </ligand>
</feature>
<evidence type="ECO:0000256" key="5">
    <source>
        <dbReference type="ARBA" id="ARBA00022741"/>
    </source>
</evidence>
<feature type="binding site" evidence="8">
    <location>
        <position position="155"/>
    </location>
    <ligand>
        <name>(R)-pantoate</name>
        <dbReference type="ChEBI" id="CHEBI:15980"/>
    </ligand>
</feature>
<feature type="active site" description="Proton donor" evidence="8">
    <location>
        <position position="39"/>
    </location>
</feature>
<gene>
    <name evidence="8 9" type="primary">panC</name>
    <name evidence="9" type="ORF">O9H85_11210</name>
</gene>
<comment type="subunit">
    <text evidence="8">Homodimer.</text>
</comment>
<comment type="function">
    <text evidence="8">Catalyzes the condensation of pantoate with beta-alanine in an ATP-dependent reaction via a pantoyl-adenylate intermediate.</text>
</comment>
<dbReference type="HAMAP" id="MF_00158">
    <property type="entry name" value="PanC"/>
    <property type="match status" value="1"/>
</dbReference>
<name>A0ABT4Q7X9_9BACL</name>
<reference evidence="9 10" key="1">
    <citation type="submission" date="2022-12" db="EMBL/GenBank/DDBJ databases">
        <title>Draft genome sequence of Paenibacillus sp. dW9.</title>
        <authorList>
            <person name="Choi E.-W."/>
            <person name="Kim D.-U."/>
        </authorList>
    </citation>
    <scope>NUCLEOTIDE SEQUENCE [LARGE SCALE GENOMIC DNA]</scope>
    <source>
        <strain evidence="10">dW9</strain>
    </source>
</reference>
<comment type="miscellaneous">
    <text evidence="8">The reaction proceeds by a bi uni uni bi ping pong mechanism.</text>
</comment>
<comment type="caution">
    <text evidence="9">The sequence shown here is derived from an EMBL/GenBank/DDBJ whole genome shotgun (WGS) entry which is preliminary data.</text>
</comment>
<dbReference type="Proteomes" id="UP001527882">
    <property type="component" value="Unassembled WGS sequence"/>
</dbReference>
<evidence type="ECO:0000256" key="6">
    <source>
        <dbReference type="ARBA" id="ARBA00022840"/>
    </source>
</evidence>
<dbReference type="GO" id="GO:0016874">
    <property type="term" value="F:ligase activity"/>
    <property type="evidence" value="ECO:0007669"/>
    <property type="project" value="UniProtKB-KW"/>
</dbReference>
<keyword evidence="10" id="KW-1185">Reference proteome</keyword>
<dbReference type="InterPro" id="IPR014729">
    <property type="entry name" value="Rossmann-like_a/b/a_fold"/>
</dbReference>
<evidence type="ECO:0000313" key="9">
    <source>
        <dbReference type="EMBL" id="MCZ8512978.1"/>
    </source>
</evidence>
<dbReference type="InterPro" id="IPR004821">
    <property type="entry name" value="Cyt_trans-like"/>
</dbReference>
<dbReference type="NCBIfam" id="TIGR00125">
    <property type="entry name" value="cyt_tran_rel"/>
    <property type="match status" value="1"/>
</dbReference>
<dbReference type="Gene3D" id="3.30.1300.10">
    <property type="entry name" value="Pantoate-beta-alanine ligase, C-terminal domain"/>
    <property type="match status" value="1"/>
</dbReference>
<feature type="binding site" evidence="8">
    <location>
        <position position="178"/>
    </location>
    <ligand>
        <name>ATP</name>
        <dbReference type="ChEBI" id="CHEBI:30616"/>
    </ligand>
</feature>
<dbReference type="EMBL" id="JAQAGZ010000006">
    <property type="protein sequence ID" value="MCZ8512978.1"/>
    <property type="molecule type" value="Genomic_DNA"/>
</dbReference>
<accession>A0ABT4Q7X9</accession>
<keyword evidence="3 8" id="KW-0436">Ligase</keyword>
<evidence type="ECO:0000256" key="8">
    <source>
        <dbReference type="HAMAP-Rule" id="MF_00158"/>
    </source>
</evidence>
<dbReference type="InterPro" id="IPR003721">
    <property type="entry name" value="Pantoate_ligase"/>
</dbReference>
<dbReference type="SUPFAM" id="SSF52374">
    <property type="entry name" value="Nucleotidylyl transferase"/>
    <property type="match status" value="1"/>
</dbReference>
<dbReference type="NCBIfam" id="TIGR00018">
    <property type="entry name" value="panC"/>
    <property type="match status" value="1"/>
</dbReference>
<organism evidence="9 10">
    <name type="scientific">Paenibacillus gyeongsangnamensis</name>
    <dbReference type="NCBI Taxonomy" id="3388067"/>
    <lineage>
        <taxon>Bacteria</taxon>
        <taxon>Bacillati</taxon>
        <taxon>Bacillota</taxon>
        <taxon>Bacilli</taxon>
        <taxon>Bacillales</taxon>
        <taxon>Paenibacillaceae</taxon>
        <taxon>Paenibacillus</taxon>
    </lineage>
</organism>
<keyword evidence="8" id="KW-0963">Cytoplasm</keyword>
<dbReference type="CDD" id="cd00560">
    <property type="entry name" value="PanC"/>
    <property type="match status" value="1"/>
</dbReference>
<comment type="subcellular location">
    <subcellularLocation>
        <location evidence="8">Cytoplasm</location>
    </subcellularLocation>
</comment>
<comment type="similarity">
    <text evidence="2 8">Belongs to the pantothenate synthetase family.</text>
</comment>